<dbReference type="Proteomes" id="UP000199259">
    <property type="component" value="Unassembled WGS sequence"/>
</dbReference>
<accession>A0A7Z7FDH0</accession>
<proteinExistence type="predicted"/>
<protein>
    <submittedName>
        <fullName evidence="1">Uncharacterized protein</fullName>
    </submittedName>
</protein>
<keyword evidence="2" id="KW-1185">Reference proteome</keyword>
<organism evidence="1 2">
    <name type="scientific">Methanolobus vulcani</name>
    <dbReference type="NCBI Taxonomy" id="38026"/>
    <lineage>
        <taxon>Archaea</taxon>
        <taxon>Methanobacteriati</taxon>
        <taxon>Methanobacteriota</taxon>
        <taxon>Stenosarchaea group</taxon>
        <taxon>Methanomicrobia</taxon>
        <taxon>Methanosarcinales</taxon>
        <taxon>Methanosarcinaceae</taxon>
        <taxon>Methanolobus</taxon>
    </lineage>
</organism>
<reference evidence="1 2" key="1">
    <citation type="submission" date="2016-10" db="EMBL/GenBank/DDBJ databases">
        <authorList>
            <person name="Varghese N."/>
            <person name="Submissions S."/>
        </authorList>
    </citation>
    <scope>NUCLEOTIDE SEQUENCE [LARGE SCALE GENOMIC DNA]</scope>
    <source>
        <strain evidence="1 2">PL 12/M</strain>
    </source>
</reference>
<gene>
    <name evidence="1" type="ORF">SAMN04488589_0570</name>
</gene>
<dbReference type="AlphaFoldDB" id="A0A7Z7FDH0"/>
<evidence type="ECO:0000313" key="1">
    <source>
        <dbReference type="EMBL" id="SDF45349.1"/>
    </source>
</evidence>
<dbReference type="EMBL" id="FNCA01000002">
    <property type="protein sequence ID" value="SDF45349.1"/>
    <property type="molecule type" value="Genomic_DNA"/>
</dbReference>
<name>A0A7Z7FDH0_9EURY</name>
<dbReference type="RefSeq" id="WP_091708544.1">
    <property type="nucleotide sequence ID" value="NZ_FNCA01000002.1"/>
</dbReference>
<dbReference type="OrthoDB" id="104975at2157"/>
<evidence type="ECO:0000313" key="2">
    <source>
        <dbReference type="Proteomes" id="UP000199259"/>
    </source>
</evidence>
<sequence length="267" mass="31052">MDSPDIDTYIQEAENLEKMYLDLLEGTTQRRMKRIDDGSTGLQNVEYRICVINSKNELLQSILLERYNSWYDDCHQLIQKYAGQVRSNKYESFTERYDRIISLIDLEDSIRKSNERNHLRKEFISCLDSQVSILHLIKPHVALNMNYQQKINKADKLVSDLEEAESLCEKGLITSACDMAGCVLERYIAILCEVNGLETSPEDSIVEMAQKLYESNNVYEFDSQMLQTIEYLSGINLKCANFDSEIDADTVQDFIDKIREITFLVFW</sequence>
<comment type="caution">
    <text evidence="1">The sequence shown here is derived from an EMBL/GenBank/DDBJ whole genome shotgun (WGS) entry which is preliminary data.</text>
</comment>